<accession>A0ABP3NS61</accession>
<gene>
    <name evidence="4" type="ORF">GCM10009098_16780</name>
</gene>
<dbReference type="EMBL" id="BAAAEO010000002">
    <property type="protein sequence ID" value="GAA0549756.1"/>
    <property type="molecule type" value="Genomic_DNA"/>
</dbReference>
<dbReference type="PROSITE" id="PS50894">
    <property type="entry name" value="HPT"/>
    <property type="match status" value="1"/>
</dbReference>
<evidence type="ECO:0000313" key="4">
    <source>
        <dbReference type="EMBL" id="GAA0549756.1"/>
    </source>
</evidence>
<organism evidence="4 5">
    <name type="scientific">Rheinheimera aquimaris</name>
    <dbReference type="NCBI Taxonomy" id="412437"/>
    <lineage>
        <taxon>Bacteria</taxon>
        <taxon>Pseudomonadati</taxon>
        <taxon>Pseudomonadota</taxon>
        <taxon>Gammaproteobacteria</taxon>
        <taxon>Chromatiales</taxon>
        <taxon>Chromatiaceae</taxon>
        <taxon>Rheinheimera</taxon>
    </lineage>
</organism>
<feature type="domain" description="HPt" evidence="3">
    <location>
        <begin position="19"/>
        <end position="115"/>
    </location>
</feature>
<sequence length="194" mass="21796">MALINHTRLQAVLSMSQQHQPQLIRMISTLLADAEKNISQIQSYAKAQQRQELQQTLHKIRGGYATLGAEDLAHASKTLELSLEQQLPLSETDLAEFISIYRQSCVALQQEIAKLQADIGSGQAELDIIQLYYLLRQHNMQACDLVENNQEQLKQLLTKAVADSFSQHVFALNFSAAAEILQPFLPPEQRSINT</sequence>
<evidence type="ECO:0000256" key="1">
    <source>
        <dbReference type="ARBA" id="ARBA00023012"/>
    </source>
</evidence>
<evidence type="ECO:0000256" key="2">
    <source>
        <dbReference type="PROSITE-ProRule" id="PRU00110"/>
    </source>
</evidence>
<dbReference type="Gene3D" id="1.20.120.160">
    <property type="entry name" value="HPT domain"/>
    <property type="match status" value="1"/>
</dbReference>
<evidence type="ECO:0000313" key="5">
    <source>
        <dbReference type="Proteomes" id="UP001501169"/>
    </source>
</evidence>
<name>A0ABP3NS61_9GAMM</name>
<keyword evidence="2" id="KW-0597">Phosphoprotein</keyword>
<dbReference type="RefSeq" id="WP_226766598.1">
    <property type="nucleotide sequence ID" value="NZ_BAAAEO010000002.1"/>
</dbReference>
<comment type="caution">
    <text evidence="4">The sequence shown here is derived from an EMBL/GenBank/DDBJ whole genome shotgun (WGS) entry which is preliminary data.</text>
</comment>
<dbReference type="InterPro" id="IPR008207">
    <property type="entry name" value="Sig_transdc_His_kin_Hpt_dom"/>
</dbReference>
<evidence type="ECO:0000259" key="3">
    <source>
        <dbReference type="PROSITE" id="PS50894"/>
    </source>
</evidence>
<dbReference type="InterPro" id="IPR036641">
    <property type="entry name" value="HPT_dom_sf"/>
</dbReference>
<feature type="modified residue" description="Phosphohistidine" evidence="2">
    <location>
        <position position="58"/>
    </location>
</feature>
<dbReference type="Pfam" id="PF01627">
    <property type="entry name" value="Hpt"/>
    <property type="match status" value="1"/>
</dbReference>
<dbReference type="SUPFAM" id="SSF47226">
    <property type="entry name" value="Histidine-containing phosphotransfer domain, HPT domain"/>
    <property type="match status" value="1"/>
</dbReference>
<keyword evidence="1" id="KW-0902">Two-component regulatory system</keyword>
<keyword evidence="5" id="KW-1185">Reference proteome</keyword>
<dbReference type="Proteomes" id="UP001501169">
    <property type="component" value="Unassembled WGS sequence"/>
</dbReference>
<proteinExistence type="predicted"/>
<reference evidence="5" key="1">
    <citation type="journal article" date="2019" name="Int. J. Syst. Evol. Microbiol.">
        <title>The Global Catalogue of Microorganisms (GCM) 10K type strain sequencing project: providing services to taxonomists for standard genome sequencing and annotation.</title>
        <authorList>
            <consortium name="The Broad Institute Genomics Platform"/>
            <consortium name="The Broad Institute Genome Sequencing Center for Infectious Disease"/>
            <person name="Wu L."/>
            <person name="Ma J."/>
        </authorList>
    </citation>
    <scope>NUCLEOTIDE SEQUENCE [LARGE SCALE GENOMIC DNA]</scope>
    <source>
        <strain evidence="5">JCM 14331</strain>
    </source>
</reference>
<protein>
    <recommendedName>
        <fullName evidence="3">HPt domain-containing protein</fullName>
    </recommendedName>
</protein>